<reference evidence="2" key="2">
    <citation type="submission" date="2020-03" db="EMBL/GenBank/DDBJ databases">
        <title>The second near-complete assembly of the hexaploid bread wheat (Triticum aestivum) genome.</title>
        <authorList>
            <person name="Zimin A.V."/>
            <person name="Puiu D."/>
            <person name="Shumante A."/>
            <person name="Alonge M."/>
            <person name="Salzberg S.L."/>
        </authorList>
    </citation>
    <scope>NUCLEOTIDE SEQUENCE</scope>
    <source>
        <tissue evidence="2">Leaf</tissue>
    </source>
</reference>
<sequence length="318" mass="34650">NQELCRLECQASNAKTGAGGRPAIFGASTASIPPWLRRYKDTTCVRSTYCGASLQSCMQAACRRPKFTELTATNLNILCNALQLRVPRHGNIIPGISCTVLRCRSGVTRTIPSSLSSTKATCLLFLGGDYGGKVAVAQELARLLFGSYAEFTTVQLQSSPNIRTHNGKLALKRQRSPHNDGDLEERLFEAVVENPHRVILMDGVDLQDRDSEMHIMGGGMVRGCNGGVVNLEDAIIVLSASDVLDSRRYVASPSSPRVKRRFGGQKNREKGDDGTEMKRRHGCDLSVCAVVEEEEEEDSLADDDEGIQNGVDGVFLFN</sequence>
<feature type="non-terminal residue" evidence="2">
    <location>
        <position position="1"/>
    </location>
</feature>
<evidence type="ECO:0000256" key="1">
    <source>
        <dbReference type="SAM" id="MobiDB-lite"/>
    </source>
</evidence>
<reference evidence="2" key="1">
    <citation type="journal article" date="2017" name="Gigascience">
        <title>The first near-complete assembly of the hexaploid bread wheat genome, Triticum aestivum.</title>
        <authorList>
            <person name="Zimin A.V."/>
            <person name="Puiu D."/>
            <person name="Hall R."/>
            <person name="Kingan S."/>
            <person name="Clavijo B.J."/>
            <person name="Salzberg S.L."/>
        </authorList>
    </citation>
    <scope>NUCLEOTIDE SEQUENCE</scope>
    <source>
        <tissue evidence="2">Leaf</tissue>
    </source>
</reference>
<dbReference type="PANTHER" id="PTHR43572:SF76">
    <property type="entry name" value="CLP R DOMAIN-CONTAINING PROTEIN"/>
    <property type="match status" value="1"/>
</dbReference>
<feature type="compositionally biased region" description="Basic and acidic residues" evidence="1">
    <location>
        <begin position="266"/>
        <end position="277"/>
    </location>
</feature>
<comment type="caution">
    <text evidence="2">The sequence shown here is derived from an EMBL/GenBank/DDBJ whole genome shotgun (WGS) entry which is preliminary data.</text>
</comment>
<dbReference type="PANTHER" id="PTHR43572">
    <property type="entry name" value="CHAPERONE PROTEIN CLPD, CHLOROPLASTIC"/>
    <property type="match status" value="1"/>
</dbReference>
<protein>
    <submittedName>
        <fullName evidence="2">Uncharacterized protein</fullName>
    </submittedName>
</protein>
<dbReference type="Proteomes" id="UP000815260">
    <property type="component" value="Chromosome 4B"/>
</dbReference>
<gene>
    <name evidence="2" type="ORF">CFC21_059526</name>
</gene>
<accession>A0A9R1GPL8</accession>
<dbReference type="OrthoDB" id="687835at2759"/>
<dbReference type="Gene3D" id="3.40.50.300">
    <property type="entry name" value="P-loop containing nucleotide triphosphate hydrolases"/>
    <property type="match status" value="1"/>
</dbReference>
<name>A0A9R1GPL8_WHEAT</name>
<proteinExistence type="predicted"/>
<evidence type="ECO:0000313" key="2">
    <source>
        <dbReference type="EMBL" id="KAF7051273.1"/>
    </source>
</evidence>
<dbReference type="AlphaFoldDB" id="A0A9R1GPL8"/>
<dbReference type="EMBL" id="CM022221">
    <property type="protein sequence ID" value="KAF7051273.1"/>
    <property type="molecule type" value="Genomic_DNA"/>
</dbReference>
<dbReference type="InterPro" id="IPR027417">
    <property type="entry name" value="P-loop_NTPase"/>
</dbReference>
<organism evidence="2">
    <name type="scientific">Triticum aestivum</name>
    <name type="common">Wheat</name>
    <dbReference type="NCBI Taxonomy" id="4565"/>
    <lineage>
        <taxon>Eukaryota</taxon>
        <taxon>Viridiplantae</taxon>
        <taxon>Streptophyta</taxon>
        <taxon>Embryophyta</taxon>
        <taxon>Tracheophyta</taxon>
        <taxon>Spermatophyta</taxon>
        <taxon>Magnoliopsida</taxon>
        <taxon>Liliopsida</taxon>
        <taxon>Poales</taxon>
        <taxon>Poaceae</taxon>
        <taxon>BOP clade</taxon>
        <taxon>Pooideae</taxon>
        <taxon>Triticodae</taxon>
        <taxon>Triticeae</taxon>
        <taxon>Triticinae</taxon>
        <taxon>Triticum</taxon>
    </lineage>
</organism>
<dbReference type="InterPro" id="IPR051650">
    <property type="entry name" value="SL_signaling_regulator"/>
</dbReference>
<feature type="region of interest" description="Disordered" evidence="1">
    <location>
        <begin position="254"/>
        <end position="279"/>
    </location>
</feature>